<keyword evidence="4" id="KW-1185">Reference proteome</keyword>
<proteinExistence type="predicted"/>
<protein>
    <recommendedName>
        <fullName evidence="2">Partial AB-hydrolase lipase domain-containing protein</fullName>
    </recommendedName>
</protein>
<evidence type="ECO:0000313" key="3">
    <source>
        <dbReference type="EMBL" id="KAJ8438116.1"/>
    </source>
</evidence>
<keyword evidence="1" id="KW-0732">Signal</keyword>
<dbReference type="PANTHER" id="PTHR11005">
    <property type="entry name" value="LYSOSOMAL ACID LIPASE-RELATED"/>
    <property type="match status" value="1"/>
</dbReference>
<dbReference type="GO" id="GO:0006629">
    <property type="term" value="P:lipid metabolic process"/>
    <property type="evidence" value="ECO:0007669"/>
    <property type="project" value="InterPro"/>
</dbReference>
<evidence type="ECO:0000256" key="1">
    <source>
        <dbReference type="SAM" id="SignalP"/>
    </source>
</evidence>
<feature type="domain" description="Partial AB-hydrolase lipase" evidence="2">
    <location>
        <begin position="41"/>
        <end position="99"/>
    </location>
</feature>
<comment type="caution">
    <text evidence="3">The sequence shown here is derived from an EMBL/GenBank/DDBJ whole genome shotgun (WGS) entry which is preliminary data.</text>
</comment>
<dbReference type="Proteomes" id="UP001153076">
    <property type="component" value="Unassembled WGS sequence"/>
</dbReference>
<accession>A0A9Q1K6A9</accession>
<name>A0A9Q1K6A9_9CARY</name>
<dbReference type="InterPro" id="IPR029058">
    <property type="entry name" value="AB_hydrolase_fold"/>
</dbReference>
<evidence type="ECO:0000313" key="4">
    <source>
        <dbReference type="Proteomes" id="UP001153076"/>
    </source>
</evidence>
<sequence>MASTLSLVLLVVFFFCQPTVWGRMRLLELTAASGAGICKLMVETWGYVCQEHTVTTKDGYVLSLQRIPKGLSDNAPDQGKPPVLLQHGISMDGVTWLLNAPNQSLAFILADSGYDVWIANSRGTRYSLGHTTLSSADPAYWDWSWDELVAYDLPAIVLYVYHQSGQMLHYVGHSQGTLIALAAFSQRQLVDKVKSAGLLSPVAYLSRITSPLARAAVDNFLSELLYWWGLHQFEPRGQAVTSLLKDICKKPGIECTDLLTSFTGENCCLSTAIVNTFLEHEPQSTATKNMIHLAQRESPWGWVRRRVLTQQLIPTWVKVVRLCVLLDWGSSWVGAFAVNNSIRVIFFQRRHYFSCFNGMQELFLRLIFERLIPVARDGTIAMYDYEDRDKNTQHYGHHAPPEYNLTNIPNDLPLFFAHGGRDALSDVDDVKFLLDSLKTHDTTKLFLQFIEDYAHADYIMALNAKQLVYDPLISFFRLHD</sequence>
<dbReference type="AlphaFoldDB" id="A0A9Q1K6A9"/>
<dbReference type="InterPro" id="IPR006693">
    <property type="entry name" value="AB_hydrolase_lipase"/>
</dbReference>
<organism evidence="3 4">
    <name type="scientific">Carnegiea gigantea</name>
    <dbReference type="NCBI Taxonomy" id="171969"/>
    <lineage>
        <taxon>Eukaryota</taxon>
        <taxon>Viridiplantae</taxon>
        <taxon>Streptophyta</taxon>
        <taxon>Embryophyta</taxon>
        <taxon>Tracheophyta</taxon>
        <taxon>Spermatophyta</taxon>
        <taxon>Magnoliopsida</taxon>
        <taxon>eudicotyledons</taxon>
        <taxon>Gunneridae</taxon>
        <taxon>Pentapetalae</taxon>
        <taxon>Caryophyllales</taxon>
        <taxon>Cactineae</taxon>
        <taxon>Cactaceae</taxon>
        <taxon>Cactoideae</taxon>
        <taxon>Echinocereeae</taxon>
        <taxon>Carnegiea</taxon>
    </lineage>
</organism>
<dbReference type="EMBL" id="JAKOGI010000268">
    <property type="protein sequence ID" value="KAJ8438116.1"/>
    <property type="molecule type" value="Genomic_DNA"/>
</dbReference>
<evidence type="ECO:0000259" key="2">
    <source>
        <dbReference type="Pfam" id="PF04083"/>
    </source>
</evidence>
<feature type="signal peptide" evidence="1">
    <location>
        <begin position="1"/>
        <end position="22"/>
    </location>
</feature>
<dbReference type="OrthoDB" id="9974421at2759"/>
<dbReference type="FunFam" id="3.40.50.1820:FF:000126">
    <property type="entry name" value="Lipase"/>
    <property type="match status" value="1"/>
</dbReference>
<dbReference type="Gene3D" id="3.40.50.1820">
    <property type="entry name" value="alpha/beta hydrolase"/>
    <property type="match status" value="1"/>
</dbReference>
<dbReference type="SUPFAM" id="SSF53474">
    <property type="entry name" value="alpha/beta-Hydrolases"/>
    <property type="match status" value="1"/>
</dbReference>
<gene>
    <name evidence="3" type="ORF">Cgig2_015373</name>
</gene>
<feature type="chain" id="PRO_5040209384" description="Partial AB-hydrolase lipase domain-containing protein" evidence="1">
    <location>
        <begin position="23"/>
        <end position="480"/>
    </location>
</feature>
<dbReference type="Pfam" id="PF04083">
    <property type="entry name" value="Abhydro_lipase"/>
    <property type="match status" value="1"/>
</dbReference>
<reference evidence="3" key="1">
    <citation type="submission" date="2022-04" db="EMBL/GenBank/DDBJ databases">
        <title>Carnegiea gigantea Genome sequencing and assembly v2.</title>
        <authorList>
            <person name="Copetti D."/>
            <person name="Sanderson M.J."/>
            <person name="Burquez A."/>
            <person name="Wojciechowski M.F."/>
        </authorList>
    </citation>
    <scope>NUCLEOTIDE SEQUENCE</scope>
    <source>
        <strain evidence="3">SGP5-SGP5p</strain>
        <tissue evidence="3">Aerial part</tissue>
    </source>
</reference>